<feature type="transmembrane region" description="Helical" evidence="9">
    <location>
        <begin position="12"/>
        <end position="28"/>
    </location>
</feature>
<keyword evidence="2" id="KW-0813">Transport</keyword>
<gene>
    <name evidence="10" type="ORF">G6N74_23335</name>
</gene>
<dbReference type="GO" id="GO:0005886">
    <property type="term" value="C:plasma membrane"/>
    <property type="evidence" value="ECO:0007669"/>
    <property type="project" value="UniProtKB-SubCell"/>
</dbReference>
<dbReference type="GO" id="GO:0006865">
    <property type="term" value="P:amino acid transport"/>
    <property type="evidence" value="ECO:0007669"/>
    <property type="project" value="UniProtKB-KW"/>
</dbReference>
<feature type="transmembrane region" description="Helical" evidence="9">
    <location>
        <begin position="67"/>
        <end position="88"/>
    </location>
</feature>
<dbReference type="EMBL" id="JAAKZG010000012">
    <property type="protein sequence ID" value="NGN44004.1"/>
    <property type="molecule type" value="Genomic_DNA"/>
</dbReference>
<feature type="transmembrane region" description="Helical" evidence="9">
    <location>
        <begin position="205"/>
        <end position="223"/>
    </location>
</feature>
<dbReference type="Pfam" id="PF02653">
    <property type="entry name" value="BPD_transp_2"/>
    <property type="match status" value="1"/>
</dbReference>
<keyword evidence="11" id="KW-1185">Reference proteome</keyword>
<organism evidence="10 11">
    <name type="scientific">Mesorhizobium zhangyense</name>
    <dbReference type="NCBI Taxonomy" id="1776730"/>
    <lineage>
        <taxon>Bacteria</taxon>
        <taxon>Pseudomonadati</taxon>
        <taxon>Pseudomonadota</taxon>
        <taxon>Alphaproteobacteria</taxon>
        <taxon>Hyphomicrobiales</taxon>
        <taxon>Phyllobacteriaceae</taxon>
        <taxon>Mesorhizobium</taxon>
    </lineage>
</organism>
<evidence type="ECO:0000256" key="2">
    <source>
        <dbReference type="ARBA" id="ARBA00022448"/>
    </source>
</evidence>
<keyword evidence="6 9" id="KW-1133">Transmembrane helix</keyword>
<comment type="similarity">
    <text evidence="8">Belongs to the binding-protein-dependent transport system permease family. LivHM subfamily.</text>
</comment>
<dbReference type="Proteomes" id="UP000481252">
    <property type="component" value="Unassembled WGS sequence"/>
</dbReference>
<evidence type="ECO:0000256" key="7">
    <source>
        <dbReference type="ARBA" id="ARBA00023136"/>
    </source>
</evidence>
<dbReference type="InterPro" id="IPR001851">
    <property type="entry name" value="ABC_transp_permease"/>
</dbReference>
<comment type="caution">
    <text evidence="10">The sequence shown here is derived from an EMBL/GenBank/DDBJ whole genome shotgun (WGS) entry which is preliminary data.</text>
</comment>
<name>A0A7C9V9R1_9HYPH</name>
<feature type="transmembrane region" description="Helical" evidence="9">
    <location>
        <begin position="40"/>
        <end position="61"/>
    </location>
</feature>
<evidence type="ECO:0000313" key="10">
    <source>
        <dbReference type="EMBL" id="NGN44004.1"/>
    </source>
</evidence>
<dbReference type="GO" id="GO:0022857">
    <property type="term" value="F:transmembrane transporter activity"/>
    <property type="evidence" value="ECO:0007669"/>
    <property type="project" value="InterPro"/>
</dbReference>
<reference evidence="10 11" key="1">
    <citation type="submission" date="2020-02" db="EMBL/GenBank/DDBJ databases">
        <title>Genome sequence of the type strain CGMCC 1.15528 of Mesorhizobium zhangyense.</title>
        <authorList>
            <person name="Gao J."/>
            <person name="Sun J."/>
        </authorList>
    </citation>
    <scope>NUCLEOTIDE SEQUENCE [LARGE SCALE GENOMIC DNA]</scope>
    <source>
        <strain evidence="10 11">CGMCC 1.15528</strain>
    </source>
</reference>
<evidence type="ECO:0000256" key="3">
    <source>
        <dbReference type="ARBA" id="ARBA00022475"/>
    </source>
</evidence>
<protein>
    <submittedName>
        <fullName evidence="10">Branched-chain amino acid ABC transporter permease</fullName>
    </submittedName>
</protein>
<dbReference type="AlphaFoldDB" id="A0A7C9V9R1"/>
<evidence type="ECO:0000256" key="5">
    <source>
        <dbReference type="ARBA" id="ARBA00022970"/>
    </source>
</evidence>
<dbReference type="RefSeq" id="WP_165120405.1">
    <property type="nucleotide sequence ID" value="NZ_JAAKZG010000012.1"/>
</dbReference>
<dbReference type="CDD" id="cd06582">
    <property type="entry name" value="TM_PBP1_LivH_like"/>
    <property type="match status" value="1"/>
</dbReference>
<keyword evidence="7 9" id="KW-0472">Membrane</keyword>
<evidence type="ECO:0000256" key="8">
    <source>
        <dbReference type="ARBA" id="ARBA00037998"/>
    </source>
</evidence>
<feature type="transmembrane region" description="Helical" evidence="9">
    <location>
        <begin position="151"/>
        <end position="172"/>
    </location>
</feature>
<evidence type="ECO:0000256" key="1">
    <source>
        <dbReference type="ARBA" id="ARBA00004651"/>
    </source>
</evidence>
<keyword evidence="5" id="KW-0029">Amino-acid transport</keyword>
<dbReference type="PANTHER" id="PTHR11795:SF445">
    <property type="entry name" value="AMINO ACID ABC TRANSPORTER PERMEASE PROTEIN"/>
    <property type="match status" value="1"/>
</dbReference>
<keyword evidence="3" id="KW-1003">Cell membrane</keyword>
<comment type="subcellular location">
    <subcellularLocation>
        <location evidence="1">Cell membrane</location>
        <topology evidence="1">Multi-pass membrane protein</topology>
    </subcellularLocation>
</comment>
<accession>A0A7C9V9R1</accession>
<evidence type="ECO:0000313" key="11">
    <source>
        <dbReference type="Proteomes" id="UP000481252"/>
    </source>
</evidence>
<feature type="transmembrane region" description="Helical" evidence="9">
    <location>
        <begin position="229"/>
        <end position="247"/>
    </location>
</feature>
<feature type="transmembrane region" description="Helical" evidence="9">
    <location>
        <begin position="100"/>
        <end position="122"/>
    </location>
</feature>
<evidence type="ECO:0000256" key="9">
    <source>
        <dbReference type="SAM" id="Phobius"/>
    </source>
</evidence>
<evidence type="ECO:0000256" key="4">
    <source>
        <dbReference type="ARBA" id="ARBA00022692"/>
    </source>
</evidence>
<proteinExistence type="inferred from homology"/>
<keyword evidence="4 9" id="KW-0812">Transmembrane</keyword>
<dbReference type="PANTHER" id="PTHR11795">
    <property type="entry name" value="BRANCHED-CHAIN AMINO ACID TRANSPORT SYSTEM PERMEASE PROTEIN LIVH"/>
    <property type="match status" value="1"/>
</dbReference>
<evidence type="ECO:0000256" key="6">
    <source>
        <dbReference type="ARBA" id="ARBA00022989"/>
    </source>
</evidence>
<dbReference type="InterPro" id="IPR052157">
    <property type="entry name" value="BCAA_transport_permease"/>
</dbReference>
<sequence>MLYFLQQALNGLHIGAIYALLAFGYALINGVLHRTNLAHGAIFAFSGQTMILVAVYGWQVLWLTLPATITVAIIAALAYAALIGMVLSRNVFEPLADRSPNIIVAATLGVSIVLMELSRIAADTHDFWLPPLLSTPIVFTQGGGYQVTLTVMQLLNCLVILATLAVAGLALARSHFGREWRAVSDDPAAAALCGVDARRVFRGTVLVGAVTAALAGILAALYFGNIGFGSGLVFGLKILFVTAIGGYHAPTRAALGAFAFGIAESLWSGYFPIEWRDAWMFALLAAVLVLRMAGQETQKPAQP</sequence>